<dbReference type="InterPro" id="IPR027278">
    <property type="entry name" value="ACCD_DCysDesulf"/>
</dbReference>
<dbReference type="InterPro" id="IPR001926">
    <property type="entry name" value="TrpB-like_PALP"/>
</dbReference>
<dbReference type="Pfam" id="PF00291">
    <property type="entry name" value="PALP"/>
    <property type="match status" value="1"/>
</dbReference>
<dbReference type="SUPFAM" id="SSF53686">
    <property type="entry name" value="Tryptophan synthase beta subunit-like PLP-dependent enzymes"/>
    <property type="match status" value="1"/>
</dbReference>
<proteinExistence type="inferred from homology"/>
<dbReference type="AlphaFoldDB" id="A0A7Y0LCA8"/>
<evidence type="ECO:0000259" key="6">
    <source>
        <dbReference type="Pfam" id="PF00291"/>
    </source>
</evidence>
<evidence type="ECO:0000256" key="1">
    <source>
        <dbReference type="ARBA" id="ARBA00001933"/>
    </source>
</evidence>
<feature type="domain" description="Tryptophan synthase beta chain-like PALP" evidence="6">
    <location>
        <begin position="12"/>
        <end position="283"/>
    </location>
</feature>
<evidence type="ECO:0000313" key="8">
    <source>
        <dbReference type="Proteomes" id="UP000568664"/>
    </source>
</evidence>
<comment type="cofactor">
    <cofactor evidence="1">
        <name>pyridoxal 5'-phosphate</name>
        <dbReference type="ChEBI" id="CHEBI:597326"/>
    </cofactor>
</comment>
<feature type="modified residue" description="N6-(pyridoxal phosphate)lysine" evidence="5">
    <location>
        <position position="37"/>
    </location>
</feature>
<comment type="caution">
    <text evidence="7">The sequence shown here is derived from an EMBL/GenBank/DDBJ whole genome shotgun (WGS) entry which is preliminary data.</text>
</comment>
<dbReference type="Proteomes" id="UP000568664">
    <property type="component" value="Unassembled WGS sequence"/>
</dbReference>
<sequence length="316" mass="35320">MLPSPLQPIKLSIFQRYGVEVFIKRDDLIHPIISGNKWRKLKGNIAAAQKLDKQGILSFGGAYSNHIHALAYACKQNNMKSIGIVRGEAQYQNNYTLTWARHWGMQVEFVDRKTYKCRHNEEYLYQLQQQYPEYYIVPEGGTNHTALSGVGEVITELNQQIDFDTVILPVGSAGTISGLIKADNAQHHILGVAVLKQAEYLNSVIEELAHVSQDGSWTLLTDYHRGGYAKFSEHDCAKLAQFSTQTGIPVEPVYSGKMVLALLELLEQGYFPSGHRIVLIHTGGLQGLGGQIERKLLPEEFIRVIQSHLPSAPQAL</sequence>
<dbReference type="PIRSF" id="PIRSF006278">
    <property type="entry name" value="ACCD_DCysDesulf"/>
    <property type="match status" value="1"/>
</dbReference>
<dbReference type="PANTHER" id="PTHR43780:SF2">
    <property type="entry name" value="1-AMINOCYCLOPROPANE-1-CARBOXYLATE DEAMINASE-RELATED"/>
    <property type="match status" value="1"/>
</dbReference>
<reference evidence="7 8" key="1">
    <citation type="submission" date="2020-04" db="EMBL/GenBank/DDBJ databases">
        <title>Thalassotalea sp. M1531, isolated from the surface of marine red alga.</title>
        <authorList>
            <person name="Pang L."/>
            <person name="Lu D.-C."/>
        </authorList>
    </citation>
    <scope>NUCLEOTIDE SEQUENCE [LARGE SCALE GENOMIC DNA]</scope>
    <source>
        <strain evidence="7 8">M1531</strain>
    </source>
</reference>
<evidence type="ECO:0000256" key="2">
    <source>
        <dbReference type="ARBA" id="ARBA00008639"/>
    </source>
</evidence>
<protein>
    <submittedName>
        <fullName evidence="7">1-aminocyclopropane-1-carboxylate deaminase/D-cysteine desulfhydrase</fullName>
    </submittedName>
</protein>
<evidence type="ECO:0000313" key="7">
    <source>
        <dbReference type="EMBL" id="NMP31918.1"/>
    </source>
</evidence>
<evidence type="ECO:0000256" key="4">
    <source>
        <dbReference type="PIRSR" id="PIRSR006278-1"/>
    </source>
</evidence>
<dbReference type="InterPro" id="IPR036052">
    <property type="entry name" value="TrpB-like_PALP_sf"/>
</dbReference>
<dbReference type="RefSeq" id="WP_169075247.1">
    <property type="nucleotide sequence ID" value="NZ_JABBXH010000003.1"/>
</dbReference>
<dbReference type="PANTHER" id="PTHR43780">
    <property type="entry name" value="1-AMINOCYCLOPROPANE-1-CARBOXYLATE DEAMINASE-RELATED"/>
    <property type="match status" value="1"/>
</dbReference>
<gene>
    <name evidence="7" type="ORF">HII17_10100</name>
</gene>
<accession>A0A7Y0LCA8</accession>
<evidence type="ECO:0000256" key="5">
    <source>
        <dbReference type="PIRSR" id="PIRSR006278-2"/>
    </source>
</evidence>
<name>A0A7Y0LCA8_9GAMM</name>
<evidence type="ECO:0000256" key="3">
    <source>
        <dbReference type="ARBA" id="ARBA00022898"/>
    </source>
</evidence>
<organism evidence="7 8">
    <name type="scientific">Thalassotalea algicola</name>
    <dbReference type="NCBI Taxonomy" id="2716224"/>
    <lineage>
        <taxon>Bacteria</taxon>
        <taxon>Pseudomonadati</taxon>
        <taxon>Pseudomonadota</taxon>
        <taxon>Gammaproteobacteria</taxon>
        <taxon>Alteromonadales</taxon>
        <taxon>Colwelliaceae</taxon>
        <taxon>Thalassotalea</taxon>
    </lineage>
</organism>
<comment type="similarity">
    <text evidence="2">Belongs to the ACC deaminase/D-cysteine desulfhydrase family.</text>
</comment>
<dbReference type="EMBL" id="JABBXH010000003">
    <property type="protein sequence ID" value="NMP31918.1"/>
    <property type="molecule type" value="Genomic_DNA"/>
</dbReference>
<dbReference type="Gene3D" id="3.40.50.1100">
    <property type="match status" value="2"/>
</dbReference>
<feature type="active site" description="Nucleophile" evidence="4">
    <location>
        <position position="64"/>
    </location>
</feature>
<keyword evidence="8" id="KW-1185">Reference proteome</keyword>
<keyword evidence="3 5" id="KW-0663">Pyridoxal phosphate</keyword>
<dbReference type="GO" id="GO:0019148">
    <property type="term" value="F:D-cysteine desulfhydrase activity"/>
    <property type="evidence" value="ECO:0007669"/>
    <property type="project" value="TreeGrafter"/>
</dbReference>